<organism evidence="1 2">
    <name type="scientific">Macrolepiota fuliginosa MF-IS2</name>
    <dbReference type="NCBI Taxonomy" id="1400762"/>
    <lineage>
        <taxon>Eukaryota</taxon>
        <taxon>Fungi</taxon>
        <taxon>Dikarya</taxon>
        <taxon>Basidiomycota</taxon>
        <taxon>Agaricomycotina</taxon>
        <taxon>Agaricomycetes</taxon>
        <taxon>Agaricomycetidae</taxon>
        <taxon>Agaricales</taxon>
        <taxon>Agaricineae</taxon>
        <taxon>Agaricaceae</taxon>
        <taxon>Macrolepiota</taxon>
    </lineage>
</organism>
<dbReference type="GO" id="GO:0016020">
    <property type="term" value="C:membrane"/>
    <property type="evidence" value="ECO:0007669"/>
    <property type="project" value="InterPro"/>
</dbReference>
<dbReference type="InterPro" id="IPR012597">
    <property type="entry name" value="Pheromone"/>
</dbReference>
<dbReference type="GO" id="GO:0000772">
    <property type="term" value="F:mating pheromone activity"/>
    <property type="evidence" value="ECO:0007669"/>
    <property type="project" value="InterPro"/>
</dbReference>
<accession>A0A9P5X0R4</accession>
<dbReference type="AlphaFoldDB" id="A0A9P5X0R4"/>
<evidence type="ECO:0000313" key="1">
    <source>
        <dbReference type="EMBL" id="KAF9441479.1"/>
    </source>
</evidence>
<evidence type="ECO:0000313" key="2">
    <source>
        <dbReference type="Proteomes" id="UP000807342"/>
    </source>
</evidence>
<sequence>MDKFESLALFIDSSVSLHSCDPRDTSALRHTSLHESPYTGGPPVDFDSPAGYYGGYCIIS</sequence>
<dbReference type="Proteomes" id="UP000807342">
    <property type="component" value="Unassembled WGS sequence"/>
</dbReference>
<dbReference type="Pfam" id="PF08015">
    <property type="entry name" value="Pheromone"/>
    <property type="match status" value="1"/>
</dbReference>
<name>A0A9P5X0R4_9AGAR</name>
<protein>
    <recommendedName>
        <fullName evidence="3">Pheromone</fullName>
    </recommendedName>
</protein>
<keyword evidence="2" id="KW-1185">Reference proteome</keyword>
<evidence type="ECO:0008006" key="3">
    <source>
        <dbReference type="Google" id="ProtNLM"/>
    </source>
</evidence>
<comment type="caution">
    <text evidence="1">The sequence shown here is derived from an EMBL/GenBank/DDBJ whole genome shotgun (WGS) entry which is preliminary data.</text>
</comment>
<reference evidence="1" key="1">
    <citation type="submission" date="2020-11" db="EMBL/GenBank/DDBJ databases">
        <authorList>
            <consortium name="DOE Joint Genome Institute"/>
            <person name="Ahrendt S."/>
            <person name="Riley R."/>
            <person name="Andreopoulos W."/>
            <person name="Labutti K."/>
            <person name="Pangilinan J."/>
            <person name="Ruiz-Duenas F.J."/>
            <person name="Barrasa J.M."/>
            <person name="Sanchez-Garcia M."/>
            <person name="Camarero S."/>
            <person name="Miyauchi S."/>
            <person name="Serrano A."/>
            <person name="Linde D."/>
            <person name="Babiker R."/>
            <person name="Drula E."/>
            <person name="Ayuso-Fernandez I."/>
            <person name="Pacheco R."/>
            <person name="Padilla G."/>
            <person name="Ferreira P."/>
            <person name="Barriuso J."/>
            <person name="Kellner H."/>
            <person name="Castanera R."/>
            <person name="Alfaro M."/>
            <person name="Ramirez L."/>
            <person name="Pisabarro A.G."/>
            <person name="Kuo A."/>
            <person name="Tritt A."/>
            <person name="Lipzen A."/>
            <person name="He G."/>
            <person name="Yan M."/>
            <person name="Ng V."/>
            <person name="Cullen D."/>
            <person name="Martin F."/>
            <person name="Rosso M.-N."/>
            <person name="Henrissat B."/>
            <person name="Hibbett D."/>
            <person name="Martinez A.T."/>
            <person name="Grigoriev I.V."/>
        </authorList>
    </citation>
    <scope>NUCLEOTIDE SEQUENCE</scope>
    <source>
        <strain evidence="1">MF-IS2</strain>
    </source>
</reference>
<dbReference type="EMBL" id="MU151895">
    <property type="protein sequence ID" value="KAF9441479.1"/>
    <property type="molecule type" value="Genomic_DNA"/>
</dbReference>
<gene>
    <name evidence="1" type="ORF">P691DRAFT_812722</name>
</gene>
<proteinExistence type="predicted"/>